<accession>A0AAD9LN91</accession>
<sequence length="94" mass="10317">MVEPSGTAAPKYVQGPTMSGAECTAIFPPVEKRKYVPSDLRTMDGSCALVQMPVQVSGLAYPATKAMGRNSDSPAMIEECFMLIEVSFRRRNWK</sequence>
<keyword evidence="2" id="KW-1185">Reference proteome</keyword>
<gene>
    <name evidence="1" type="ORF">P3T76_005024</name>
</gene>
<dbReference type="Proteomes" id="UP001259832">
    <property type="component" value="Unassembled WGS sequence"/>
</dbReference>
<comment type="caution">
    <text evidence="1">The sequence shown here is derived from an EMBL/GenBank/DDBJ whole genome shotgun (WGS) entry which is preliminary data.</text>
</comment>
<evidence type="ECO:0000313" key="2">
    <source>
        <dbReference type="Proteomes" id="UP001259832"/>
    </source>
</evidence>
<proteinExistence type="predicted"/>
<protein>
    <submittedName>
        <fullName evidence="1">Uncharacterized protein</fullName>
    </submittedName>
</protein>
<reference evidence="1" key="1">
    <citation type="submission" date="2023-08" db="EMBL/GenBank/DDBJ databases">
        <title>Reference Genome Resource for the Citrus Pathogen Phytophthora citrophthora.</title>
        <authorList>
            <person name="Moller H."/>
            <person name="Coetzee B."/>
            <person name="Rose L.J."/>
            <person name="Van Niekerk J.M."/>
        </authorList>
    </citation>
    <scope>NUCLEOTIDE SEQUENCE</scope>
    <source>
        <strain evidence="1">STE-U-9442</strain>
    </source>
</reference>
<dbReference type="AlphaFoldDB" id="A0AAD9LN91"/>
<name>A0AAD9LN91_9STRA</name>
<dbReference type="EMBL" id="JASMQC010000007">
    <property type="protein sequence ID" value="KAK1943628.1"/>
    <property type="molecule type" value="Genomic_DNA"/>
</dbReference>
<evidence type="ECO:0000313" key="1">
    <source>
        <dbReference type="EMBL" id="KAK1943628.1"/>
    </source>
</evidence>
<organism evidence="1 2">
    <name type="scientific">Phytophthora citrophthora</name>
    <dbReference type="NCBI Taxonomy" id="4793"/>
    <lineage>
        <taxon>Eukaryota</taxon>
        <taxon>Sar</taxon>
        <taxon>Stramenopiles</taxon>
        <taxon>Oomycota</taxon>
        <taxon>Peronosporomycetes</taxon>
        <taxon>Peronosporales</taxon>
        <taxon>Peronosporaceae</taxon>
        <taxon>Phytophthora</taxon>
    </lineage>
</organism>